<dbReference type="PROSITE" id="PS50994">
    <property type="entry name" value="INTEGRASE"/>
    <property type="match status" value="1"/>
</dbReference>
<feature type="region of interest" description="Disordered" evidence="4">
    <location>
        <begin position="310"/>
        <end position="342"/>
    </location>
</feature>
<dbReference type="GO" id="GO:0015074">
    <property type="term" value="P:DNA integration"/>
    <property type="evidence" value="ECO:0007669"/>
    <property type="project" value="InterPro"/>
</dbReference>
<dbReference type="Pfam" id="PF13976">
    <property type="entry name" value="gag_pre-integrs"/>
    <property type="match status" value="1"/>
</dbReference>
<feature type="domain" description="Integrase catalytic" evidence="5">
    <location>
        <begin position="611"/>
        <end position="789"/>
    </location>
</feature>
<comment type="similarity">
    <text evidence="1">Belongs to the EXO70 family.</text>
</comment>
<protein>
    <submittedName>
        <fullName evidence="6">Disease resistance protein</fullName>
    </submittedName>
</protein>
<keyword evidence="3" id="KW-0645">Protease</keyword>
<keyword evidence="3" id="KW-0378">Hydrolase</keyword>
<dbReference type="Gene3D" id="3.30.420.10">
    <property type="entry name" value="Ribonuclease H-like superfamily/Ribonuclease H"/>
    <property type="match status" value="1"/>
</dbReference>
<comment type="caution">
    <text evidence="6">The sequence shown here is derived from an EMBL/GenBank/DDBJ whole genome shotgun (WGS) entry which is preliminary data.</text>
</comment>
<feature type="compositionally biased region" description="Polar residues" evidence="4">
    <location>
        <begin position="13"/>
        <end position="22"/>
    </location>
</feature>
<feature type="region of interest" description="Disordered" evidence="4">
    <location>
        <begin position="247"/>
        <end position="284"/>
    </location>
</feature>
<dbReference type="InterPro" id="IPR001584">
    <property type="entry name" value="Integrase_cat-core"/>
</dbReference>
<dbReference type="InterPro" id="IPR016159">
    <property type="entry name" value="Cullin_repeat-like_dom_sf"/>
</dbReference>
<keyword evidence="3" id="KW-0064">Aspartyl protease</keyword>
<dbReference type="EMBL" id="VEPZ02001064">
    <property type="protein sequence ID" value="KAE8696580.1"/>
    <property type="molecule type" value="Genomic_DNA"/>
</dbReference>
<dbReference type="InterPro" id="IPR054722">
    <property type="entry name" value="PolX-like_BBD"/>
</dbReference>
<proteinExistence type="inferred from homology"/>
<dbReference type="PANTHER" id="PTHR12542:SF127">
    <property type="entry name" value="EXOCYST COMPLEX COMPONENT EXO70C1"/>
    <property type="match status" value="1"/>
</dbReference>
<dbReference type="SUPFAM" id="SSF56672">
    <property type="entry name" value="DNA/RNA polymerases"/>
    <property type="match status" value="1"/>
</dbReference>
<dbReference type="Pfam" id="PF07727">
    <property type="entry name" value="RVT_2"/>
    <property type="match status" value="1"/>
</dbReference>
<accession>A0A6A2ZXB1</accession>
<evidence type="ECO:0000259" key="5">
    <source>
        <dbReference type="PROSITE" id="PS50994"/>
    </source>
</evidence>
<dbReference type="InterPro" id="IPR043502">
    <property type="entry name" value="DNA/RNA_pol_sf"/>
</dbReference>
<feature type="compositionally biased region" description="Polar residues" evidence="4">
    <location>
        <begin position="930"/>
        <end position="942"/>
    </location>
</feature>
<dbReference type="GO" id="GO:0006887">
    <property type="term" value="P:exocytosis"/>
    <property type="evidence" value="ECO:0007669"/>
    <property type="project" value="InterPro"/>
</dbReference>
<evidence type="ECO:0000256" key="3">
    <source>
        <dbReference type="ARBA" id="ARBA00022750"/>
    </source>
</evidence>
<organism evidence="6 7">
    <name type="scientific">Hibiscus syriacus</name>
    <name type="common">Rose of Sharon</name>
    <dbReference type="NCBI Taxonomy" id="106335"/>
    <lineage>
        <taxon>Eukaryota</taxon>
        <taxon>Viridiplantae</taxon>
        <taxon>Streptophyta</taxon>
        <taxon>Embryophyta</taxon>
        <taxon>Tracheophyta</taxon>
        <taxon>Spermatophyta</taxon>
        <taxon>Magnoliopsida</taxon>
        <taxon>eudicotyledons</taxon>
        <taxon>Gunneridae</taxon>
        <taxon>Pentapetalae</taxon>
        <taxon>rosids</taxon>
        <taxon>malvids</taxon>
        <taxon>Malvales</taxon>
        <taxon>Malvaceae</taxon>
        <taxon>Malvoideae</taxon>
        <taxon>Hibiscus</taxon>
    </lineage>
</organism>
<reference evidence="6" key="1">
    <citation type="submission" date="2019-09" db="EMBL/GenBank/DDBJ databases">
        <title>Draft genome information of white flower Hibiscus syriacus.</title>
        <authorList>
            <person name="Kim Y.-M."/>
        </authorList>
    </citation>
    <scope>NUCLEOTIDE SEQUENCE [LARGE SCALE GENOMIC DNA]</scope>
    <source>
        <strain evidence="6">YM2019G1</strain>
    </source>
</reference>
<keyword evidence="7" id="KW-1185">Reference proteome</keyword>
<dbReference type="Proteomes" id="UP000436088">
    <property type="component" value="Unassembled WGS sequence"/>
</dbReference>
<feature type="compositionally biased region" description="Polar residues" evidence="4">
    <location>
        <begin position="249"/>
        <end position="262"/>
    </location>
</feature>
<dbReference type="InterPro" id="IPR046364">
    <property type="entry name" value="Exo70_C"/>
</dbReference>
<evidence type="ECO:0000256" key="2">
    <source>
        <dbReference type="ARBA" id="ARBA00022448"/>
    </source>
</evidence>
<dbReference type="Pfam" id="PF25597">
    <property type="entry name" value="SH3_retrovirus"/>
    <property type="match status" value="1"/>
</dbReference>
<dbReference type="InterPro" id="IPR012337">
    <property type="entry name" value="RNaseH-like_sf"/>
</dbReference>
<dbReference type="InterPro" id="IPR013103">
    <property type="entry name" value="RVT_2"/>
</dbReference>
<dbReference type="InterPro" id="IPR036397">
    <property type="entry name" value="RNaseH_sf"/>
</dbReference>
<sequence length="2128" mass="235555">MVDLMVDPEDVSPNASSLSPGTSQRMFGIQHIPKHDTVKLTESTYLLWKHQVALIIDGYGLLRFISVGYVAPDEFITNASGQLEENPVFAAHRQQDKLLASWLLTTVSTEVLPHLTGLTTAMSIWNTISRLFGARSSAKISSLRHNLHSQRKTGLTIREYLAKVKSICDLLNASGSVVTEQEHVNVVLVGLTMEFESIIAIASRENFSLDILTEMLLDCEARQKMFLSENFSVNLVLQSREGAAVETDSCGTQDVNTGSSQDHSSRGQSNGYRGRGRGRNNNRPQCQLCGRFGHVVQKCYHRFDRDYTGVSGSESMQENGSKPTGAGNSAKHQQSGGQTYAHTVTSMPPPSSFVPTPFYFPSPYAPVHYPFPGTSPGFPPDASRFSHGASHSSLTLGSAAYIATVPTPSGSSSSVSVDSLWYPDTGATHHVTNDLSVFQSGTTYTGGSSLLMGNGEGISIMHVGQGFLSSSKKPLILQNMLHVPNIKKKLLSVSQFTRDNGVFMEFHPSECLVKDARTQATLLRGRLTGDGLYQLLPCEDQRSSCLVNNVSKSPVSLKLWHQRLGHPSLDIVQHVLKSCSLVFNKTEAVNVCSACMQGKSHKLPFCKSFTQYNEPFQLVFSDVWGPAPVCSTEGFLYYVSFVDVCSRYTWMYLLKRKSEVTQCFLDFAKLVEVQFGYKIKALQTDGGGEYQPLRKWFSANGVQHRLSCPGTSEQNGKAEMKHRHIVETGLTILPTPVLHGKSPFEALHHVLPDYSFLRVFGCACYPCLRLFNRHKLDFRSKKCVFLGYSTAHKGYKCVAPDNGVSTGIIPLVSPVQTLQVPSTCVPPVPAPSTCVPPVPAPSTHLPPCASPSTHDSSNSQRHNVYGATPFEMVENQVLDERDFGNANEGIFVGSGAHGAIAFENAHGSTLLSRDNAHAPTAPPTHVTPTSLSESSPCASPLTSMRGPPLNSTHGPLNSTFAHFHTISPRAALHVPFSTVSTCAPLGDNVSRVIDSTPGAPPNGFLIANTPVMRARPPLSKNNPCDASSTHSTDEFLNSPCAAPLFSTLGTTPFAEMPNVEGQGLDNVHVRATCDNTHGATPNYNIVGTGTHNPRNNIIGDISFAHDDDSHGTVLFDNAPLDHDVAHGVTSFGAMADRDNVRGASSTGDSAHEPVLVQNIHPMVTRAKDGIRKPRVLHVECLDEEPRSIREAMKIPHWKKAAQEEFDALIANKTSSLVSLPKDRVPVNCKWIFKVKRNADGSVSRYKSRLVAKGFLQQPGIDYHEVFSPVVKPVTVRVILTLALTRGWLLRQVDINNAFLNGALMEEVYMTQPPGFVQAGGSLVCKLHKAIYGLKQAPRAWFERLREYLVSERFGLSKSNSSLFVRKSENSVVYMLVYVDYIILTGSDASEVQCVIEKLNTRFALKDLGSLNFFLGIEVCHDADGVVLTQQKYIHELLHKHGFNEAKSLPTPMVSNCKLSADAGEPVEDMAQYRSIVGALQYIVVTRPDIAFAVNKVCQFMQSPRNSHFQAVKRILRYLQGTTDYGLRFTASSRMSLTGFADADWGSDPDDRRSTTGYCIFFGGNLISWSSRKQQVVSRSTAEAEYRSVASAAAEIVWIESLLQELCMVPHGKATLWCDNSSTVAVCANPVQHSKFKHVELDLFFVREMVADGRLQVNEVPAYEQVADVLTKPLSSASFLKHRQKLLVTQLRGLPAGLQSGMTGGILKSRSAEEIVKLLSYHCSPSCHVVIRKRVPCTSRCKCGSKRRQLKVENGRRVPVSFDRIASTMIFAGYEVECCIAYSGLRLKALDAELSKLSFENINVDDAERMSWKSLEVEIDIYEALRDLNNMEIGNYLSAKEFVSETSMVQGRIGETAVSIFSQLENSIESDNAGRIPVAGGAVHPLTRYTMNYLKYACEYKDTLEQAFRKHNETEELTVEKVPENYIKKDDRCLQASPFALKFMKVMDLLDANIEMKSKLYRSPSLRYIFLMSNGRYILQKIKESTDIYEMLGHSWSRKRTSELRRYHKLYQRETWSNVLQTISHEGVQVNGKVSRTILKERFKNFNALFDEILKTQSTWVVSDGQIKSELRVSISSVMIPAYRSFVGRFQSYFDNSKQAGKYIRYQPEDIEELIEQLFEGNTTSMVKR</sequence>
<feature type="region of interest" description="Disordered" evidence="4">
    <location>
        <begin position="1"/>
        <end position="22"/>
    </location>
</feature>
<feature type="region of interest" description="Disordered" evidence="4">
    <location>
        <begin position="916"/>
        <end position="945"/>
    </location>
</feature>
<dbReference type="GO" id="GO:0000145">
    <property type="term" value="C:exocyst"/>
    <property type="evidence" value="ECO:0007669"/>
    <property type="project" value="InterPro"/>
</dbReference>
<feature type="compositionally biased region" description="Acidic residues" evidence="4">
    <location>
        <begin position="1"/>
        <end position="10"/>
    </location>
</feature>
<dbReference type="GO" id="GO:0004190">
    <property type="term" value="F:aspartic-type endopeptidase activity"/>
    <property type="evidence" value="ECO:0007669"/>
    <property type="project" value="UniProtKB-KW"/>
</dbReference>
<evidence type="ECO:0000256" key="1">
    <source>
        <dbReference type="ARBA" id="ARBA00006756"/>
    </source>
</evidence>
<dbReference type="InterPro" id="IPR057670">
    <property type="entry name" value="SH3_retrovirus"/>
</dbReference>
<dbReference type="GO" id="GO:0005546">
    <property type="term" value="F:phosphatidylinositol-4,5-bisphosphate binding"/>
    <property type="evidence" value="ECO:0007669"/>
    <property type="project" value="InterPro"/>
</dbReference>
<evidence type="ECO:0000256" key="4">
    <source>
        <dbReference type="SAM" id="MobiDB-lite"/>
    </source>
</evidence>
<dbReference type="SUPFAM" id="SSF53098">
    <property type="entry name" value="Ribonuclease H-like"/>
    <property type="match status" value="1"/>
</dbReference>
<dbReference type="Gene3D" id="1.20.1280.170">
    <property type="entry name" value="Exocyst complex component Exo70"/>
    <property type="match status" value="2"/>
</dbReference>
<name>A0A6A2ZXB1_HIBSY</name>
<feature type="compositionally biased region" description="Low complexity" evidence="4">
    <location>
        <begin position="917"/>
        <end position="929"/>
    </location>
</feature>
<dbReference type="GO" id="GO:0003676">
    <property type="term" value="F:nucleic acid binding"/>
    <property type="evidence" value="ECO:0007669"/>
    <property type="project" value="InterPro"/>
</dbReference>
<gene>
    <name evidence="6" type="ORF">F3Y22_tig00110655pilonHSYRG00002</name>
</gene>
<dbReference type="Pfam" id="PF14223">
    <property type="entry name" value="Retrotran_gag_2"/>
    <property type="match status" value="1"/>
</dbReference>
<dbReference type="SUPFAM" id="SSF74788">
    <property type="entry name" value="Cullin repeat-like"/>
    <property type="match status" value="1"/>
</dbReference>
<dbReference type="InterPro" id="IPR025724">
    <property type="entry name" value="GAG-pre-integrase_dom"/>
</dbReference>
<dbReference type="PANTHER" id="PTHR12542">
    <property type="entry name" value="EXOCYST COMPLEX PROTEIN EXO70"/>
    <property type="match status" value="1"/>
</dbReference>
<evidence type="ECO:0000313" key="7">
    <source>
        <dbReference type="Proteomes" id="UP000436088"/>
    </source>
</evidence>
<dbReference type="CDD" id="cd09272">
    <property type="entry name" value="RNase_HI_RT_Ty1"/>
    <property type="match status" value="1"/>
</dbReference>
<dbReference type="Pfam" id="PF03081">
    <property type="entry name" value="Exo70_C"/>
    <property type="match status" value="1"/>
</dbReference>
<dbReference type="Pfam" id="PF00665">
    <property type="entry name" value="rve"/>
    <property type="match status" value="1"/>
</dbReference>
<keyword evidence="2" id="KW-0813">Transport</keyword>
<dbReference type="Pfam" id="PF22936">
    <property type="entry name" value="Pol_BBD"/>
    <property type="match status" value="1"/>
</dbReference>
<evidence type="ECO:0000313" key="6">
    <source>
        <dbReference type="EMBL" id="KAE8696580.1"/>
    </source>
</evidence>
<dbReference type="InterPro" id="IPR004140">
    <property type="entry name" value="Exo70"/>
</dbReference>